<feature type="compositionally biased region" description="Polar residues" evidence="9">
    <location>
        <begin position="357"/>
        <end position="373"/>
    </location>
</feature>
<dbReference type="InterPro" id="IPR036322">
    <property type="entry name" value="WD40_repeat_dom_sf"/>
</dbReference>
<dbReference type="OrthoDB" id="538223at2759"/>
<dbReference type="Pfam" id="PF13925">
    <property type="entry name" value="Katanin_con80"/>
    <property type="match status" value="1"/>
</dbReference>
<feature type="compositionally biased region" description="Polar residues" evidence="9">
    <location>
        <begin position="458"/>
        <end position="470"/>
    </location>
</feature>
<dbReference type="InterPro" id="IPR001680">
    <property type="entry name" value="WD40_rpt"/>
</dbReference>
<dbReference type="PROSITE" id="PS50294">
    <property type="entry name" value="WD_REPEATS_REGION"/>
    <property type="match status" value="3"/>
</dbReference>
<feature type="repeat" description="WD" evidence="8">
    <location>
        <begin position="120"/>
        <end position="161"/>
    </location>
</feature>
<evidence type="ECO:0000256" key="5">
    <source>
        <dbReference type="ARBA" id="ARBA00022737"/>
    </source>
</evidence>
<protein>
    <recommendedName>
        <fullName evidence="7">Katanin p80 WD40 repeat-containing subunit B1 homolog</fullName>
    </recommendedName>
</protein>
<dbReference type="GO" id="GO:0051013">
    <property type="term" value="P:microtubule severing"/>
    <property type="evidence" value="ECO:0007669"/>
    <property type="project" value="UniProtKB-UniRule"/>
</dbReference>
<dbReference type="VEuPathDB" id="FungiDB:SeMB42_g02414"/>
<comment type="function">
    <text evidence="7">May participate in a complex which severs microtubules in an ATP-dependent manner. Microtubule severing may promote rapid reorganization of cellular microtubule arrays.</text>
</comment>
<evidence type="ECO:0000256" key="4">
    <source>
        <dbReference type="ARBA" id="ARBA00022701"/>
    </source>
</evidence>
<dbReference type="SMART" id="SM00320">
    <property type="entry name" value="WD40"/>
    <property type="match status" value="7"/>
</dbReference>
<feature type="domain" description="Katanin p80 subunit C-terminal" evidence="10">
    <location>
        <begin position="575"/>
        <end position="732"/>
    </location>
</feature>
<dbReference type="InterPro" id="IPR026962">
    <property type="entry name" value="KTNB1"/>
</dbReference>
<feature type="repeat" description="WD" evidence="8">
    <location>
        <begin position="162"/>
        <end position="203"/>
    </location>
</feature>
<dbReference type="FunFam" id="2.130.10.10:FF:000462">
    <property type="entry name" value="Katanin p80 WD40 repeat-containing subunit B1"/>
    <property type="match status" value="1"/>
</dbReference>
<dbReference type="GO" id="GO:0008352">
    <property type="term" value="C:katanin complex"/>
    <property type="evidence" value="ECO:0007669"/>
    <property type="project" value="InterPro"/>
</dbReference>
<comment type="caution">
    <text evidence="11">The sequence shown here is derived from an EMBL/GenBank/DDBJ whole genome shotgun (WGS) entry which is preliminary data.</text>
</comment>
<proteinExistence type="inferred from homology"/>
<keyword evidence="3 8" id="KW-0853">WD repeat</keyword>
<evidence type="ECO:0000313" key="11">
    <source>
        <dbReference type="EMBL" id="TPX39358.1"/>
    </source>
</evidence>
<dbReference type="PROSITE" id="PS00678">
    <property type="entry name" value="WD_REPEATS_1"/>
    <property type="match status" value="1"/>
</dbReference>
<name>A0A507CIJ2_9FUNG</name>
<evidence type="ECO:0000256" key="7">
    <source>
        <dbReference type="HAMAP-Rule" id="MF_03022"/>
    </source>
</evidence>
<evidence type="ECO:0000256" key="9">
    <source>
        <dbReference type="SAM" id="MobiDB-lite"/>
    </source>
</evidence>
<gene>
    <name evidence="11" type="ORF">SeLEV6574_g07275</name>
</gene>
<reference evidence="11 12" key="1">
    <citation type="journal article" date="2019" name="Sci. Rep.">
        <title>Comparative genomics of chytrid fungi reveal insights into the obligate biotrophic and pathogenic lifestyle of Synchytrium endobioticum.</title>
        <authorList>
            <person name="van de Vossenberg B.T.L.H."/>
            <person name="Warris S."/>
            <person name="Nguyen H.D.T."/>
            <person name="van Gent-Pelzer M.P.E."/>
            <person name="Joly D.L."/>
            <person name="van de Geest H.C."/>
            <person name="Bonants P.J.M."/>
            <person name="Smith D.S."/>
            <person name="Levesque C.A."/>
            <person name="van der Lee T.A.J."/>
        </authorList>
    </citation>
    <scope>NUCLEOTIDE SEQUENCE [LARGE SCALE GENOMIC DNA]</scope>
    <source>
        <strain evidence="11 12">LEV6574</strain>
    </source>
</reference>
<evidence type="ECO:0000259" key="10">
    <source>
        <dbReference type="Pfam" id="PF13925"/>
    </source>
</evidence>
<dbReference type="InterPro" id="IPR020472">
    <property type="entry name" value="WD40_PAC1"/>
</dbReference>
<organism evidence="11 12">
    <name type="scientific">Synchytrium endobioticum</name>
    <dbReference type="NCBI Taxonomy" id="286115"/>
    <lineage>
        <taxon>Eukaryota</taxon>
        <taxon>Fungi</taxon>
        <taxon>Fungi incertae sedis</taxon>
        <taxon>Chytridiomycota</taxon>
        <taxon>Chytridiomycota incertae sedis</taxon>
        <taxon>Chytridiomycetes</taxon>
        <taxon>Synchytriales</taxon>
        <taxon>Synchytriaceae</taxon>
        <taxon>Synchytrium</taxon>
    </lineage>
</organism>
<evidence type="ECO:0000256" key="6">
    <source>
        <dbReference type="ARBA" id="ARBA00023212"/>
    </source>
</evidence>
<keyword evidence="6 7" id="KW-0206">Cytoskeleton</keyword>
<feature type="repeat" description="WD" evidence="8">
    <location>
        <begin position="78"/>
        <end position="119"/>
    </location>
</feature>
<dbReference type="AlphaFoldDB" id="A0A507CIJ2"/>
<dbReference type="InterPro" id="IPR019775">
    <property type="entry name" value="WD40_repeat_CS"/>
</dbReference>
<evidence type="ECO:0000256" key="8">
    <source>
        <dbReference type="PROSITE-ProRule" id="PRU00221"/>
    </source>
</evidence>
<dbReference type="Pfam" id="PF00400">
    <property type="entry name" value="WD40"/>
    <property type="match status" value="3"/>
</dbReference>
<dbReference type="CDD" id="cd00200">
    <property type="entry name" value="WD40"/>
    <property type="match status" value="1"/>
</dbReference>
<dbReference type="PROSITE" id="PS50082">
    <property type="entry name" value="WD_REPEATS_2"/>
    <property type="match status" value="4"/>
</dbReference>
<evidence type="ECO:0000313" key="12">
    <source>
        <dbReference type="Proteomes" id="UP000320475"/>
    </source>
</evidence>
<keyword evidence="5" id="KW-0677">Repeat</keyword>
<dbReference type="Proteomes" id="UP000320475">
    <property type="component" value="Unassembled WGS sequence"/>
</dbReference>
<dbReference type="InterPro" id="IPR015943">
    <property type="entry name" value="WD40/YVTN_repeat-like_dom_sf"/>
</dbReference>
<feature type="region of interest" description="Disordered" evidence="9">
    <location>
        <begin position="352"/>
        <end position="470"/>
    </location>
</feature>
<keyword evidence="2 7" id="KW-0963">Cytoplasm</keyword>
<dbReference type="Gene3D" id="2.130.10.10">
    <property type="entry name" value="YVTN repeat-like/Quinoprotein amine dehydrogenase"/>
    <property type="match status" value="2"/>
</dbReference>
<feature type="compositionally biased region" description="Low complexity" evidence="9">
    <location>
        <begin position="379"/>
        <end position="397"/>
    </location>
</feature>
<dbReference type="PANTHER" id="PTHR19845">
    <property type="entry name" value="KATANIN P80 SUBUNIT"/>
    <property type="match status" value="1"/>
</dbReference>
<evidence type="ECO:0000256" key="1">
    <source>
        <dbReference type="ARBA" id="ARBA00004245"/>
    </source>
</evidence>
<accession>A0A507CIJ2</accession>
<dbReference type="GO" id="GO:0005874">
    <property type="term" value="C:microtubule"/>
    <property type="evidence" value="ECO:0007669"/>
    <property type="project" value="UniProtKB-KW"/>
</dbReference>
<keyword evidence="4 7" id="KW-0493">Microtubule</keyword>
<dbReference type="HAMAP" id="MF_03022">
    <property type="entry name" value="Katanin_p80_B1"/>
    <property type="match status" value="1"/>
</dbReference>
<feature type="repeat" description="WD" evidence="8">
    <location>
        <begin position="35"/>
        <end position="77"/>
    </location>
</feature>
<dbReference type="PANTHER" id="PTHR19845:SF0">
    <property type="entry name" value="KATANIN P80 WD40 REPEAT-CONTAINING SUBUNIT B1"/>
    <property type="match status" value="1"/>
</dbReference>
<dbReference type="InterPro" id="IPR028021">
    <property type="entry name" value="Katanin_C-terminal"/>
</dbReference>
<comment type="similarity">
    <text evidence="7">Belongs to the WD repeat KATNB1 family.</text>
</comment>
<dbReference type="SUPFAM" id="SSF50978">
    <property type="entry name" value="WD40 repeat-like"/>
    <property type="match status" value="1"/>
</dbReference>
<sequence>MQSTTTTNKNHCGPITRRQSKQAPVMAVVVKIYDVAAHVGHTLCLRIGPKSGRVMVTGGEDKKINLWAIGKTTPVMSLSGHSTDVTSVTLDWPEEIVVAGSSSGAIKLWDLQHAKVIRTLIGHKKTCTIVEFHPFGEFFASGSADLTVRVWDIRRKGCIQTYQGHTAGISALKITPDGRWIASGGVDGDIKIWDMTAGKLLHSFAESSSSIASMAFSPAELVLAAMSVNGNVACYDLQTFEKISNFQSVSTDATSTGPEEEGRCVEFHPDGALVTVATSHGLQLWNWEEAECYSAIPAQWGRVADLKVLSDENKLVAASIDQNFVHLWGANLTKMNPHTEELNVQDNNVEKLHFSPDRTSSPPVASRPLTTLDSRILPSIDRTSSSDSKVSESISSRWGHLLESPGDSMSDRKPRDSSKDIRIPPPDYREKSDVYTARDDRPVQPSRQIIDDTDKFGSSESDSSGQITHFNYPSLSEVSRKHVRQDWQPLVQQPGTYDLDDDENVIIRNGSSNEISGNHLGSVANVDVRREVVSASGDRPLGLDISKFVQSSGNCDSIAPDSTQLVLSQPSLSEHHVSVTKSLSARLTALRTVRAAWTSAGLRGAMDACAAIQDFSVWVDFLKILCAKPKLLTLESCALFLPVLDELLFAVYEEYVVVACGTIRILARHFGRVIVETLESAQHNTSGIDITREERIEKCKACHRGFLTVVRTLNDLRRSTGQVGRAVRDALRELETLSF</sequence>
<dbReference type="EMBL" id="QEAM01000494">
    <property type="protein sequence ID" value="TPX39358.1"/>
    <property type="molecule type" value="Genomic_DNA"/>
</dbReference>
<dbReference type="GO" id="GO:0007019">
    <property type="term" value="P:microtubule depolymerization"/>
    <property type="evidence" value="ECO:0007669"/>
    <property type="project" value="TreeGrafter"/>
</dbReference>
<feature type="compositionally biased region" description="Basic and acidic residues" evidence="9">
    <location>
        <begin position="409"/>
        <end position="442"/>
    </location>
</feature>
<dbReference type="GO" id="GO:0008017">
    <property type="term" value="F:microtubule binding"/>
    <property type="evidence" value="ECO:0007669"/>
    <property type="project" value="UniProtKB-UniRule"/>
</dbReference>
<comment type="subcellular location">
    <subcellularLocation>
        <location evidence="1 7">Cytoplasm</location>
        <location evidence="1 7">Cytoskeleton</location>
    </subcellularLocation>
</comment>
<dbReference type="GO" id="GO:0005737">
    <property type="term" value="C:cytoplasm"/>
    <property type="evidence" value="ECO:0007669"/>
    <property type="project" value="UniProtKB-UniRule"/>
</dbReference>
<evidence type="ECO:0000256" key="2">
    <source>
        <dbReference type="ARBA" id="ARBA00022490"/>
    </source>
</evidence>
<evidence type="ECO:0000256" key="3">
    <source>
        <dbReference type="ARBA" id="ARBA00022574"/>
    </source>
</evidence>
<dbReference type="PRINTS" id="PR00320">
    <property type="entry name" value="GPROTEINBRPT"/>
</dbReference>